<gene>
    <name evidence="1" type="ORF">CLV45_0361</name>
</gene>
<name>A0A2M9BLX7_9BACT</name>
<protein>
    <submittedName>
        <fullName evidence="1">Uncharacterized protein</fullName>
    </submittedName>
</protein>
<comment type="caution">
    <text evidence="1">The sequence shown here is derived from an EMBL/GenBank/DDBJ whole genome shotgun (WGS) entry which is preliminary data.</text>
</comment>
<evidence type="ECO:0000313" key="2">
    <source>
        <dbReference type="Proteomes" id="UP000228535"/>
    </source>
</evidence>
<accession>A0A2M9BLX7</accession>
<dbReference type="AlphaFoldDB" id="A0A2M9BLX7"/>
<sequence length="146" mass="16674">MVINNRTVSLVEYRTDRNWLDQLPQWGWLCVLVTEEKRRTYADEVVAKLLLRDVAWVCSVGAAGEWVHDLLDEEIVFREVEALYLPPHDVMTTWHDDVEECLWFALYAACDEAVLLEHVAVLDMTQGAALPAIKAYLETLAAAQSK</sequence>
<proteinExistence type="predicted"/>
<keyword evidence="2" id="KW-1185">Reference proteome</keyword>
<reference evidence="1 2" key="1">
    <citation type="submission" date="2017-11" db="EMBL/GenBank/DDBJ databases">
        <title>Genomic Encyclopedia of Archaeal and Bacterial Type Strains, Phase II (KMG-II): From Individual Species to Whole Genera.</title>
        <authorList>
            <person name="Goeker M."/>
        </authorList>
    </citation>
    <scope>NUCLEOTIDE SEQUENCE [LARGE SCALE GENOMIC DNA]</scope>
    <source>
        <strain evidence="1 2">DSM 11115</strain>
    </source>
</reference>
<evidence type="ECO:0000313" key="1">
    <source>
        <dbReference type="EMBL" id="PJJ58949.1"/>
    </source>
</evidence>
<organism evidence="1 2">
    <name type="scientific">Hymenobacter chitinivorans DSM 11115</name>
    <dbReference type="NCBI Taxonomy" id="1121954"/>
    <lineage>
        <taxon>Bacteria</taxon>
        <taxon>Pseudomonadati</taxon>
        <taxon>Bacteroidota</taxon>
        <taxon>Cytophagia</taxon>
        <taxon>Cytophagales</taxon>
        <taxon>Hymenobacteraceae</taxon>
        <taxon>Hymenobacter</taxon>
    </lineage>
</organism>
<dbReference type="EMBL" id="PGFA01000001">
    <property type="protein sequence ID" value="PJJ58949.1"/>
    <property type="molecule type" value="Genomic_DNA"/>
</dbReference>
<dbReference type="Proteomes" id="UP000228535">
    <property type="component" value="Unassembled WGS sequence"/>
</dbReference>